<dbReference type="Proteomes" id="UP000184088">
    <property type="component" value="Unassembled WGS sequence"/>
</dbReference>
<proteinExistence type="predicted"/>
<dbReference type="EMBL" id="FQVH01000027">
    <property type="protein sequence ID" value="SHF52319.1"/>
    <property type="molecule type" value="Genomic_DNA"/>
</dbReference>
<organism evidence="3 4">
    <name type="scientific">Caldanaerobius fijiensis DSM 17918</name>
    <dbReference type="NCBI Taxonomy" id="1121256"/>
    <lineage>
        <taxon>Bacteria</taxon>
        <taxon>Bacillati</taxon>
        <taxon>Bacillota</taxon>
        <taxon>Clostridia</taxon>
        <taxon>Thermoanaerobacterales</taxon>
        <taxon>Thermoanaerobacteraceae</taxon>
        <taxon>Caldanaerobius</taxon>
    </lineage>
</organism>
<reference evidence="3 4" key="1">
    <citation type="submission" date="2016-11" db="EMBL/GenBank/DDBJ databases">
        <authorList>
            <person name="Jaros S."/>
            <person name="Januszkiewicz K."/>
            <person name="Wedrychowicz H."/>
        </authorList>
    </citation>
    <scope>NUCLEOTIDE SEQUENCE [LARGE SCALE GENOMIC DNA]</scope>
    <source>
        <strain evidence="3 4">DSM 17918</strain>
    </source>
</reference>
<name>A0A1M5CC71_9THEO</name>
<sequence>MFGGEVQLIYDYYLDRWDKEKKESCKVLLGKLKKEVRNKIKKSKGEIKDFYPSVDDFCCFPQYSVLIKILFTLKKPYTSKDEEEFYLPEWVEKKSNDKGTKVLENPIVRDRFTGLPIVRPSTWKGHLRFAAEKVKWSDDAEKESIIERLFGSEPRKKQEMLKGRLYFFTTFFEDEAEKDIITPLKRDTRTPTNKGPIPLEVMKPEKDGYFYLLYFPYPKKGKSEIREEVKKDLTFLGEALKLMFYTYGFSAKKTSGFGVIEEEIKEGEILLKLDGECTIKKIKNLNELNSEIISLFGETGGPNNERCP</sequence>
<evidence type="ECO:0000313" key="3">
    <source>
        <dbReference type="EMBL" id="SHF52319.1"/>
    </source>
</evidence>
<evidence type="ECO:0000259" key="2">
    <source>
        <dbReference type="Pfam" id="PF03787"/>
    </source>
</evidence>
<dbReference type="AlphaFoldDB" id="A0A1M5CC71"/>
<evidence type="ECO:0000256" key="1">
    <source>
        <dbReference type="ARBA" id="ARBA00023118"/>
    </source>
</evidence>
<evidence type="ECO:0000313" key="4">
    <source>
        <dbReference type="Proteomes" id="UP000184088"/>
    </source>
</evidence>
<dbReference type="STRING" id="1121256.SAMN02746089_02086"/>
<dbReference type="GO" id="GO:0051607">
    <property type="term" value="P:defense response to virus"/>
    <property type="evidence" value="ECO:0007669"/>
    <property type="project" value="UniProtKB-KW"/>
</dbReference>
<dbReference type="InterPro" id="IPR005537">
    <property type="entry name" value="RAMP_III_fam"/>
</dbReference>
<keyword evidence="4" id="KW-1185">Reference proteome</keyword>
<dbReference type="OrthoDB" id="5501881at2"/>
<keyword evidence="1" id="KW-0051">Antiviral defense</keyword>
<dbReference type="CDD" id="cd09726">
    <property type="entry name" value="RAMP_I_III"/>
    <property type="match status" value="1"/>
</dbReference>
<dbReference type="Pfam" id="PF03787">
    <property type="entry name" value="RAMPs"/>
    <property type="match status" value="1"/>
</dbReference>
<gene>
    <name evidence="3" type="ORF">SAMN02746089_02086</name>
</gene>
<protein>
    <submittedName>
        <fullName evidence="3">CRISPR-associated protein Cmr2</fullName>
    </submittedName>
</protein>
<accession>A0A1M5CC71</accession>
<feature type="domain" description="CRISPR type III-associated protein" evidence="2">
    <location>
        <begin position="102"/>
        <end position="261"/>
    </location>
</feature>